<protein>
    <submittedName>
        <fullName evidence="1">Uncharacterized protein</fullName>
    </submittedName>
</protein>
<accession>A0ABM8Q8D6</accession>
<evidence type="ECO:0000313" key="2">
    <source>
        <dbReference type="Proteomes" id="UP000789803"/>
    </source>
</evidence>
<gene>
    <name evidence="1" type="ORF">LMG7974_01414</name>
</gene>
<comment type="caution">
    <text evidence="1">The sequence shown here is derived from an EMBL/GenBank/DDBJ whole genome shotgun (WGS) entry which is preliminary data.</text>
</comment>
<sequence length="107" mass="12554">MFKIEQEYKKVMETEFPPIPQEDELYDLFSELAELDGFVMGAVSSFIKQGNLDINIVNCRNEFDRLLSDVHIKSGELDLLVKYKQKLDKLILLCKQKDKELNNRKLN</sequence>
<reference evidence="1 2" key="1">
    <citation type="submission" date="2020-11" db="EMBL/GenBank/DDBJ databases">
        <authorList>
            <person name="Peeters C."/>
        </authorList>
    </citation>
    <scope>NUCLEOTIDE SEQUENCE [LARGE SCALE GENOMIC DNA]</scope>
    <source>
        <strain evidence="1 2">LMG 7974</strain>
    </source>
</reference>
<organism evidence="1 2">
    <name type="scientific">Campylobacter majalis</name>
    <dbReference type="NCBI Taxonomy" id="2790656"/>
    <lineage>
        <taxon>Bacteria</taxon>
        <taxon>Pseudomonadati</taxon>
        <taxon>Campylobacterota</taxon>
        <taxon>Epsilonproteobacteria</taxon>
        <taxon>Campylobacterales</taxon>
        <taxon>Campylobacteraceae</taxon>
        <taxon>Campylobacter</taxon>
    </lineage>
</organism>
<evidence type="ECO:0000313" key="1">
    <source>
        <dbReference type="EMBL" id="CAD7289222.1"/>
    </source>
</evidence>
<proteinExistence type="predicted"/>
<keyword evidence="2" id="KW-1185">Reference proteome</keyword>
<dbReference type="Proteomes" id="UP000789803">
    <property type="component" value="Unassembled WGS sequence"/>
</dbReference>
<name>A0ABM8Q8D6_9BACT</name>
<dbReference type="EMBL" id="CAJHOF010000013">
    <property type="protein sequence ID" value="CAD7289222.1"/>
    <property type="molecule type" value="Genomic_DNA"/>
</dbReference>
<dbReference type="RefSeq" id="WP_229933201.1">
    <property type="nucleotide sequence ID" value="NZ_CAJHOF010000013.1"/>
</dbReference>